<keyword evidence="4" id="KW-1185">Reference proteome</keyword>
<protein>
    <submittedName>
        <fullName evidence="5">Saposin B-type domain-containing protein</fullName>
    </submittedName>
</protein>
<dbReference type="InterPro" id="IPR008139">
    <property type="entry name" value="SaposinB_dom"/>
</dbReference>
<sequence length="131" mass="15144">MMLITVLFIFCIFYPTSDAFKVSTVEENDYEMQNVTLECRLCLSGLSLAHYFMDDMYWRDIYMMGAKKLCTFISSEQIKNICNKYTSKYLPKILDEVGSLIGPGICTDFDACKSTEVKLFTIQEIFVQDIN</sequence>
<feature type="signal peptide" evidence="2">
    <location>
        <begin position="1"/>
        <end position="19"/>
    </location>
</feature>
<organism evidence="4 5">
    <name type="scientific">Schistosoma rodhaini</name>
    <dbReference type="NCBI Taxonomy" id="6188"/>
    <lineage>
        <taxon>Eukaryota</taxon>
        <taxon>Metazoa</taxon>
        <taxon>Spiralia</taxon>
        <taxon>Lophotrochozoa</taxon>
        <taxon>Platyhelminthes</taxon>
        <taxon>Trematoda</taxon>
        <taxon>Digenea</taxon>
        <taxon>Strigeidida</taxon>
        <taxon>Schistosomatoidea</taxon>
        <taxon>Schistosomatidae</taxon>
        <taxon>Schistosoma</taxon>
    </lineage>
</organism>
<reference evidence="4" key="1">
    <citation type="submission" date="2022-06" db="EMBL/GenBank/DDBJ databases">
        <authorList>
            <person name="Berger JAMES D."/>
            <person name="Berger JAMES D."/>
        </authorList>
    </citation>
    <scope>NUCLEOTIDE SEQUENCE [LARGE SCALE GENOMIC DNA]</scope>
</reference>
<evidence type="ECO:0000313" key="4">
    <source>
        <dbReference type="Proteomes" id="UP000050792"/>
    </source>
</evidence>
<evidence type="ECO:0000313" key="5">
    <source>
        <dbReference type="WBParaSite" id="SRDH1_49730.5"/>
    </source>
</evidence>
<evidence type="ECO:0000256" key="1">
    <source>
        <dbReference type="ARBA" id="ARBA00023157"/>
    </source>
</evidence>
<proteinExistence type="predicted"/>
<name>A0AA85FIA5_9TREM</name>
<feature type="domain" description="Saposin B-type" evidence="3">
    <location>
        <begin position="35"/>
        <end position="116"/>
    </location>
</feature>
<feature type="chain" id="PRO_5041690053" evidence="2">
    <location>
        <begin position="20"/>
        <end position="131"/>
    </location>
</feature>
<evidence type="ECO:0000256" key="2">
    <source>
        <dbReference type="SAM" id="SignalP"/>
    </source>
</evidence>
<evidence type="ECO:0000259" key="3">
    <source>
        <dbReference type="PROSITE" id="PS50015"/>
    </source>
</evidence>
<dbReference type="Proteomes" id="UP000050792">
    <property type="component" value="Unassembled WGS sequence"/>
</dbReference>
<dbReference type="AlphaFoldDB" id="A0AA85FIA5"/>
<dbReference type="SUPFAM" id="SSF47862">
    <property type="entry name" value="Saposin"/>
    <property type="match status" value="1"/>
</dbReference>
<dbReference type="PROSITE" id="PS50015">
    <property type="entry name" value="SAP_B"/>
    <property type="match status" value="1"/>
</dbReference>
<accession>A0AA85FIA5</accession>
<keyword evidence="2" id="KW-0732">Signal</keyword>
<dbReference type="Gene3D" id="1.10.225.10">
    <property type="entry name" value="Saposin-like"/>
    <property type="match status" value="1"/>
</dbReference>
<dbReference type="WBParaSite" id="SRDH1_49730.5">
    <property type="protein sequence ID" value="SRDH1_49730.5"/>
    <property type="gene ID" value="SRDH1_49730"/>
</dbReference>
<keyword evidence="1" id="KW-1015">Disulfide bond</keyword>
<dbReference type="InterPro" id="IPR011001">
    <property type="entry name" value="Saposin-like"/>
</dbReference>
<reference evidence="5" key="2">
    <citation type="submission" date="2023-11" db="UniProtKB">
        <authorList>
            <consortium name="WormBaseParasite"/>
        </authorList>
    </citation>
    <scope>IDENTIFICATION</scope>
</reference>